<dbReference type="Proteomes" id="UP000199006">
    <property type="component" value="Unassembled WGS sequence"/>
</dbReference>
<proteinExistence type="predicted"/>
<dbReference type="EMBL" id="FOTI01000008">
    <property type="protein sequence ID" value="SFL34049.1"/>
    <property type="molecule type" value="Genomic_DNA"/>
</dbReference>
<sequence>MLTIFIKFLIIKYKAKSLAVFQHKILLSLEQEKIRNFSFEHFLEELLKVSDNTALVKKFISKTNQELLARIYKKNDQIFIKENPYLEKINYKYQGGNIN</sequence>
<protein>
    <submittedName>
        <fullName evidence="1">Uncharacterized protein</fullName>
    </submittedName>
</protein>
<dbReference type="AlphaFoldDB" id="A0A1I4GVU1"/>
<organism evidence="1 2">
    <name type="scientific">Halanaerobium salsuginis</name>
    <dbReference type="NCBI Taxonomy" id="29563"/>
    <lineage>
        <taxon>Bacteria</taxon>
        <taxon>Bacillati</taxon>
        <taxon>Bacillota</taxon>
        <taxon>Clostridia</taxon>
        <taxon>Halanaerobiales</taxon>
        <taxon>Halanaerobiaceae</taxon>
        <taxon>Halanaerobium</taxon>
    </lineage>
</organism>
<reference evidence="1 2" key="1">
    <citation type="submission" date="2016-10" db="EMBL/GenBank/DDBJ databases">
        <authorList>
            <person name="de Groot N.N."/>
        </authorList>
    </citation>
    <scope>NUCLEOTIDE SEQUENCE [LARGE SCALE GENOMIC DNA]</scope>
    <source>
        <strain evidence="1 2">ATCC 51327</strain>
    </source>
</reference>
<evidence type="ECO:0000313" key="2">
    <source>
        <dbReference type="Proteomes" id="UP000199006"/>
    </source>
</evidence>
<accession>A0A1I4GVU1</accession>
<dbReference type="STRING" id="29563.SAMN02983006_00897"/>
<name>A0A1I4GVU1_9FIRM</name>
<evidence type="ECO:0000313" key="1">
    <source>
        <dbReference type="EMBL" id="SFL34049.1"/>
    </source>
</evidence>
<keyword evidence="2" id="KW-1185">Reference proteome</keyword>
<gene>
    <name evidence="1" type="ORF">SAMN02983006_00897</name>
</gene>